<proteinExistence type="predicted"/>
<keyword evidence="1" id="KW-1133">Transmembrane helix</keyword>
<evidence type="ECO:0000313" key="3">
    <source>
        <dbReference type="Proteomes" id="UP000218811"/>
    </source>
</evidence>
<feature type="transmembrane region" description="Helical" evidence="1">
    <location>
        <begin position="209"/>
        <end position="231"/>
    </location>
</feature>
<feature type="transmembrane region" description="Helical" evidence="1">
    <location>
        <begin position="371"/>
        <end position="391"/>
    </location>
</feature>
<dbReference type="EMBL" id="KB468053">
    <property type="protein sequence ID" value="PCH40458.1"/>
    <property type="molecule type" value="Genomic_DNA"/>
</dbReference>
<dbReference type="Proteomes" id="UP000218811">
    <property type="component" value="Unassembled WGS sequence"/>
</dbReference>
<accession>A0A2H3JRR7</accession>
<dbReference type="AlphaFoldDB" id="A0A2H3JRR7"/>
<keyword evidence="1" id="KW-0472">Membrane</keyword>
<name>A0A2H3JRR7_WOLCO</name>
<feature type="transmembrane region" description="Helical" evidence="1">
    <location>
        <begin position="333"/>
        <end position="351"/>
    </location>
</feature>
<keyword evidence="1" id="KW-0812">Transmembrane</keyword>
<protein>
    <submittedName>
        <fullName evidence="2">Uncharacterized protein</fullName>
    </submittedName>
</protein>
<evidence type="ECO:0000313" key="2">
    <source>
        <dbReference type="EMBL" id="PCH40458.1"/>
    </source>
</evidence>
<keyword evidence="3" id="KW-1185">Reference proteome</keyword>
<sequence>MSAFSAHTTLGIYRRSCPNDTILGNSFLQAYYCASSCYESATSGLCLNESISIYQSICQGIQCPSSSLNKGCYGVCPNPDIAGIGVRVAFYAQSLVNALIVIFSPDDAASSAWASTLLTGSLVIAAIAQKAQQPPTITLHHATLVFNYATLSCISSLAIAPLLPVWRSTVSEHHPPDHNHTGDDIAIGGTSTLDIPGVYTRARQMRQRIIISVALLLQVSLQWTWALIMFLSPAYQQTVCSGATALIFFFGQFSADEINDDKYYVWVLWLIFGLGATLFLTVVLAVSGQSRAYSDSLHSSRSSSSSRSQPPLKELFDAIRTSIKLLRQRRHQLILLVNLVSLGIWVSYILMSEIQTWANCIFPGENDFGTFGQITALILALAPVWVLVAAVPKVWRRVRRALRTYRRTRESISNSPAAIGRPDSMAIELDPPNSLHHSVGDVRERLRRGRTTPAGPRAIPIHKSTPVCTALKPDNTVKELTRTAVGTTGTP</sequence>
<gene>
    <name evidence="2" type="ORF">WOLCODRAFT_16544</name>
</gene>
<dbReference type="OrthoDB" id="5427664at2759"/>
<evidence type="ECO:0000256" key="1">
    <source>
        <dbReference type="SAM" id="Phobius"/>
    </source>
</evidence>
<organism evidence="2 3">
    <name type="scientific">Wolfiporia cocos (strain MD-104)</name>
    <name type="common">Brown rot fungus</name>
    <dbReference type="NCBI Taxonomy" id="742152"/>
    <lineage>
        <taxon>Eukaryota</taxon>
        <taxon>Fungi</taxon>
        <taxon>Dikarya</taxon>
        <taxon>Basidiomycota</taxon>
        <taxon>Agaricomycotina</taxon>
        <taxon>Agaricomycetes</taxon>
        <taxon>Polyporales</taxon>
        <taxon>Phaeolaceae</taxon>
        <taxon>Wolfiporia</taxon>
    </lineage>
</organism>
<reference evidence="2 3" key="1">
    <citation type="journal article" date="2012" name="Science">
        <title>The Paleozoic origin of enzymatic lignin decomposition reconstructed from 31 fungal genomes.</title>
        <authorList>
            <person name="Floudas D."/>
            <person name="Binder M."/>
            <person name="Riley R."/>
            <person name="Barry K."/>
            <person name="Blanchette R.A."/>
            <person name="Henrissat B."/>
            <person name="Martinez A.T."/>
            <person name="Otillar R."/>
            <person name="Spatafora J.W."/>
            <person name="Yadav J.S."/>
            <person name="Aerts A."/>
            <person name="Benoit I."/>
            <person name="Boyd A."/>
            <person name="Carlson A."/>
            <person name="Copeland A."/>
            <person name="Coutinho P.M."/>
            <person name="de Vries R.P."/>
            <person name="Ferreira P."/>
            <person name="Findley K."/>
            <person name="Foster B."/>
            <person name="Gaskell J."/>
            <person name="Glotzer D."/>
            <person name="Gorecki P."/>
            <person name="Heitman J."/>
            <person name="Hesse C."/>
            <person name="Hori C."/>
            <person name="Igarashi K."/>
            <person name="Jurgens J.A."/>
            <person name="Kallen N."/>
            <person name="Kersten P."/>
            <person name="Kohler A."/>
            <person name="Kuees U."/>
            <person name="Kumar T.K.A."/>
            <person name="Kuo A."/>
            <person name="LaButti K."/>
            <person name="Larrondo L.F."/>
            <person name="Lindquist E."/>
            <person name="Ling A."/>
            <person name="Lombard V."/>
            <person name="Lucas S."/>
            <person name="Lundell T."/>
            <person name="Martin R."/>
            <person name="McLaughlin D.J."/>
            <person name="Morgenstern I."/>
            <person name="Morin E."/>
            <person name="Murat C."/>
            <person name="Nagy L.G."/>
            <person name="Nolan M."/>
            <person name="Ohm R.A."/>
            <person name="Patyshakuliyeva A."/>
            <person name="Rokas A."/>
            <person name="Ruiz-Duenas F.J."/>
            <person name="Sabat G."/>
            <person name="Salamov A."/>
            <person name="Samejima M."/>
            <person name="Schmutz J."/>
            <person name="Slot J.C."/>
            <person name="St John F."/>
            <person name="Stenlid J."/>
            <person name="Sun H."/>
            <person name="Sun S."/>
            <person name="Syed K."/>
            <person name="Tsang A."/>
            <person name="Wiebenga A."/>
            <person name="Young D."/>
            <person name="Pisabarro A."/>
            <person name="Eastwood D.C."/>
            <person name="Martin F."/>
            <person name="Cullen D."/>
            <person name="Grigoriev I.V."/>
            <person name="Hibbett D.S."/>
        </authorList>
    </citation>
    <scope>NUCLEOTIDE SEQUENCE [LARGE SCALE GENOMIC DNA]</scope>
    <source>
        <strain evidence="2 3">MD-104</strain>
    </source>
</reference>
<feature type="transmembrane region" description="Helical" evidence="1">
    <location>
        <begin position="263"/>
        <end position="286"/>
    </location>
</feature>